<dbReference type="AlphaFoldDB" id="A0AAV8RF74"/>
<keyword evidence="3" id="KW-1185">Reference proteome</keyword>
<dbReference type="PANTHER" id="PTHR34054:SF4">
    <property type="entry name" value="PROTEIN, PUTATIVE-RELATED"/>
    <property type="match status" value="1"/>
</dbReference>
<evidence type="ECO:0000256" key="1">
    <source>
        <dbReference type="SAM" id="MobiDB-lite"/>
    </source>
</evidence>
<name>A0AAV8RF74_ENSVE</name>
<reference evidence="2 3" key="1">
    <citation type="submission" date="2022-12" db="EMBL/GenBank/DDBJ databases">
        <title>Chromosome-scale assembly of the Ensete ventricosum genome.</title>
        <authorList>
            <person name="Dussert Y."/>
            <person name="Stocks J."/>
            <person name="Wendawek A."/>
            <person name="Woldeyes F."/>
            <person name="Nichols R.A."/>
            <person name="Borrell J.S."/>
        </authorList>
    </citation>
    <scope>NUCLEOTIDE SEQUENCE [LARGE SCALE GENOMIC DNA]</scope>
    <source>
        <strain evidence="3">cv. Maze</strain>
        <tissue evidence="2">Seeds</tissue>
    </source>
</reference>
<protein>
    <submittedName>
        <fullName evidence="2">Uncharacterized protein</fullName>
    </submittedName>
</protein>
<feature type="region of interest" description="Disordered" evidence="1">
    <location>
        <begin position="157"/>
        <end position="178"/>
    </location>
</feature>
<evidence type="ECO:0000313" key="2">
    <source>
        <dbReference type="EMBL" id="KAJ8499197.1"/>
    </source>
</evidence>
<sequence>MSTKLGLALIVVLVLVVLTLALELVYVSWYRRRFQRATSVEDAGLVGADRSPVGAQHASKELILYLLCYMNQTRVEPAVTVNPPSAIFLEADPGVPPKPSSDAEVEMGEQDAETWQATPTAPLYAIGEEERRGATGSSRRGSFEFATPCASPPFYTPVASPSHDAEVDLRTVPPPIAL</sequence>
<organism evidence="2 3">
    <name type="scientific">Ensete ventricosum</name>
    <name type="common">Abyssinian banana</name>
    <name type="synonym">Musa ensete</name>
    <dbReference type="NCBI Taxonomy" id="4639"/>
    <lineage>
        <taxon>Eukaryota</taxon>
        <taxon>Viridiplantae</taxon>
        <taxon>Streptophyta</taxon>
        <taxon>Embryophyta</taxon>
        <taxon>Tracheophyta</taxon>
        <taxon>Spermatophyta</taxon>
        <taxon>Magnoliopsida</taxon>
        <taxon>Liliopsida</taxon>
        <taxon>Zingiberales</taxon>
        <taxon>Musaceae</taxon>
        <taxon>Ensete</taxon>
    </lineage>
</organism>
<accession>A0AAV8RF74</accession>
<comment type="caution">
    <text evidence="2">The sequence shown here is derived from an EMBL/GenBank/DDBJ whole genome shotgun (WGS) entry which is preliminary data.</text>
</comment>
<evidence type="ECO:0000313" key="3">
    <source>
        <dbReference type="Proteomes" id="UP001222027"/>
    </source>
</evidence>
<dbReference type="InterPro" id="IPR045884">
    <property type="entry name" value="At5g59350-like"/>
</dbReference>
<dbReference type="Proteomes" id="UP001222027">
    <property type="component" value="Unassembled WGS sequence"/>
</dbReference>
<gene>
    <name evidence="2" type="ORF">OPV22_009749</name>
</gene>
<proteinExistence type="predicted"/>
<dbReference type="PANTHER" id="PTHR34054">
    <property type="entry name" value="EXPRESSED PROTEIN"/>
    <property type="match status" value="1"/>
</dbReference>
<dbReference type="EMBL" id="JAQQAF010000003">
    <property type="protein sequence ID" value="KAJ8499197.1"/>
    <property type="molecule type" value="Genomic_DNA"/>
</dbReference>